<dbReference type="AlphaFoldDB" id="A0A9K3LT90"/>
<reference evidence="2" key="2">
    <citation type="submission" date="2021-04" db="EMBL/GenBank/DDBJ databases">
        <authorList>
            <person name="Podell S."/>
        </authorList>
    </citation>
    <scope>NUCLEOTIDE SEQUENCE</scope>
    <source>
        <strain evidence="2">Hildebrandi</strain>
    </source>
</reference>
<comment type="caution">
    <text evidence="2">The sequence shown here is derived from an EMBL/GenBank/DDBJ whole genome shotgun (WGS) entry which is preliminary data.</text>
</comment>
<name>A0A9K3LT90_9STRA</name>
<evidence type="ECO:0000313" key="3">
    <source>
        <dbReference type="Proteomes" id="UP000693970"/>
    </source>
</evidence>
<gene>
    <name evidence="2" type="ORF">IV203_030210</name>
</gene>
<evidence type="ECO:0000313" key="2">
    <source>
        <dbReference type="EMBL" id="KAG7367539.1"/>
    </source>
</evidence>
<protein>
    <submittedName>
        <fullName evidence="2">Uncharacterized protein</fullName>
    </submittedName>
</protein>
<feature type="region of interest" description="Disordered" evidence="1">
    <location>
        <begin position="54"/>
        <end position="80"/>
    </location>
</feature>
<evidence type="ECO:0000256" key="1">
    <source>
        <dbReference type="SAM" id="MobiDB-lite"/>
    </source>
</evidence>
<organism evidence="2 3">
    <name type="scientific">Nitzschia inconspicua</name>
    <dbReference type="NCBI Taxonomy" id="303405"/>
    <lineage>
        <taxon>Eukaryota</taxon>
        <taxon>Sar</taxon>
        <taxon>Stramenopiles</taxon>
        <taxon>Ochrophyta</taxon>
        <taxon>Bacillariophyta</taxon>
        <taxon>Bacillariophyceae</taxon>
        <taxon>Bacillariophycidae</taxon>
        <taxon>Bacillariales</taxon>
        <taxon>Bacillariaceae</taxon>
        <taxon>Nitzschia</taxon>
    </lineage>
</organism>
<feature type="region of interest" description="Disordered" evidence="1">
    <location>
        <begin position="818"/>
        <end position="837"/>
    </location>
</feature>
<keyword evidence="3" id="KW-1185">Reference proteome</keyword>
<feature type="compositionally biased region" description="Basic and acidic residues" evidence="1">
    <location>
        <begin position="1"/>
        <end position="16"/>
    </location>
</feature>
<sequence>MDDQKSRMVMKKDGANGRDSYCRSSHLTSEVSSTTSVTSICSFDASLFSILSQQQQEPQQEQQHHTSELETESVVAVDSSRKELQTCIEEDDDDYDDNSKDWIQIPIGESGEEIQSEDADRDTDTTVSLLVEGPSSMSAAASFLEVMAAASLRTYEEEGEDFQTAMSSSIACFEEDDESASSVVVPLDGVSRRDDNQDAVPLVVDVFWDSDGSDPHNIDNNSEMVLLPTSTSRTSHSQEMEKGNEITRGRGAWWRPPVETWKDTTPFSEVQSTSIFQPNHKALYSGTYTTNNSHSIVLFRDLEHFHPLGLGRPFIEAKSRADPVERPVELNVTVPLDLPFGLINSIGSYSQRFSMINHDICTVIADQTDKLESNSTLPIHAMKGTRSVNSIGSTSQRFPMINHDMCTVIADQTEKLENNSTLPIHAMKGTRSMNSIGSTSQRFPMINHDMCTVIADQTEKLENNSRLPIRPMKGTRSMNSIGSTSQRFPMINHDMCTVIADQTEKLENNSTLPIHAMKGTRSMNSIGSTYQRFPMINHDMCTVIADQTEKLENNSTLPIHAMKGTRSMNSIGSSSQRFPMINHDMCTVIADQTEKLENKSTLPIRPMKGTRSMNSIGSSSQRFPMINHDMCTVIADQTEKLENKSTLPIRPMKGTRSMNSIGSSSQRFPMINHDICTVSGDQKKELENNSTLPIRPMKGTRTPISDNRLRPELWTKSGHFSLAGNLILSIRVAMTAGTNVWRKSIARDLQIRAERAKKRQSRYSPRITKKEAEHRIPQDAIGVLATQVHRHGTLQIERVRRFISDMVLILNDHRQRRRSRRHRHAVQMHRLRASTHR</sequence>
<accession>A0A9K3LT90</accession>
<dbReference type="Proteomes" id="UP000693970">
    <property type="component" value="Unassembled WGS sequence"/>
</dbReference>
<feature type="region of interest" description="Disordered" evidence="1">
    <location>
        <begin position="1"/>
        <end position="29"/>
    </location>
</feature>
<dbReference type="EMBL" id="JAGRRH010000007">
    <property type="protein sequence ID" value="KAG7367539.1"/>
    <property type="molecule type" value="Genomic_DNA"/>
</dbReference>
<reference evidence="2" key="1">
    <citation type="journal article" date="2021" name="Sci. Rep.">
        <title>Diploid genomic architecture of Nitzschia inconspicua, an elite biomass production diatom.</title>
        <authorList>
            <person name="Oliver A."/>
            <person name="Podell S."/>
            <person name="Pinowska A."/>
            <person name="Traller J.C."/>
            <person name="Smith S.R."/>
            <person name="McClure R."/>
            <person name="Beliaev A."/>
            <person name="Bohutskyi P."/>
            <person name="Hill E.A."/>
            <person name="Rabines A."/>
            <person name="Zheng H."/>
            <person name="Allen L.Z."/>
            <person name="Kuo A."/>
            <person name="Grigoriev I.V."/>
            <person name="Allen A.E."/>
            <person name="Hazlebeck D."/>
            <person name="Allen E.E."/>
        </authorList>
    </citation>
    <scope>NUCLEOTIDE SEQUENCE</scope>
    <source>
        <strain evidence="2">Hildebrandi</strain>
    </source>
</reference>
<proteinExistence type="predicted"/>